<gene>
    <name evidence="3" type="ORF">ZIOFF_040570</name>
</gene>
<reference evidence="3 4" key="1">
    <citation type="submission" date="2020-08" db="EMBL/GenBank/DDBJ databases">
        <title>Plant Genome Project.</title>
        <authorList>
            <person name="Zhang R.-G."/>
        </authorList>
    </citation>
    <scope>NUCLEOTIDE SEQUENCE [LARGE SCALE GENOMIC DNA]</scope>
    <source>
        <tissue evidence="3">Rhizome</tissue>
    </source>
</reference>
<dbReference type="PANTHER" id="PTHR12205">
    <property type="entry name" value="CENTROMERE/KINETOCHORE PROTEIN ZW10"/>
    <property type="match status" value="1"/>
</dbReference>
<dbReference type="Pfam" id="PF22766">
    <property type="entry name" value="ZW10_C2"/>
    <property type="match status" value="1"/>
</dbReference>
<dbReference type="GO" id="GO:0006888">
    <property type="term" value="P:endoplasmic reticulum to Golgi vesicle-mediated transport"/>
    <property type="evidence" value="ECO:0007669"/>
    <property type="project" value="TreeGrafter"/>
</dbReference>
<evidence type="ECO:0000256" key="1">
    <source>
        <dbReference type="SAM" id="SignalP"/>
    </source>
</evidence>
<feature type="signal peptide" evidence="1">
    <location>
        <begin position="1"/>
        <end position="19"/>
    </location>
</feature>
<evidence type="ECO:0000313" key="3">
    <source>
        <dbReference type="EMBL" id="KAG6500720.1"/>
    </source>
</evidence>
<evidence type="ECO:0000259" key="2">
    <source>
        <dbReference type="Pfam" id="PF22766"/>
    </source>
</evidence>
<keyword evidence="1" id="KW-0732">Signal</keyword>
<evidence type="ECO:0000313" key="4">
    <source>
        <dbReference type="Proteomes" id="UP000734854"/>
    </source>
</evidence>
<feature type="domain" description="ZW10 C-terminal helical" evidence="2">
    <location>
        <begin position="196"/>
        <end position="328"/>
    </location>
</feature>
<dbReference type="EMBL" id="JACMSC010000011">
    <property type="protein sequence ID" value="KAG6500720.1"/>
    <property type="molecule type" value="Genomic_DNA"/>
</dbReference>
<accession>A0A8J5G3F6</accession>
<dbReference type="InterPro" id="IPR046362">
    <property type="entry name" value="Zw10/DSL1_C_sf"/>
</dbReference>
<dbReference type="GO" id="GO:1990423">
    <property type="term" value="C:RZZ complex"/>
    <property type="evidence" value="ECO:0007669"/>
    <property type="project" value="TreeGrafter"/>
</dbReference>
<proteinExistence type="predicted"/>
<dbReference type="GO" id="GO:0007094">
    <property type="term" value="P:mitotic spindle assembly checkpoint signaling"/>
    <property type="evidence" value="ECO:0007669"/>
    <property type="project" value="TreeGrafter"/>
</dbReference>
<dbReference type="GO" id="GO:0005737">
    <property type="term" value="C:cytoplasm"/>
    <property type="evidence" value="ECO:0007669"/>
    <property type="project" value="GOC"/>
</dbReference>
<name>A0A8J5G3F6_ZINOF</name>
<dbReference type="Gene3D" id="1.10.357.150">
    <property type="match status" value="1"/>
</dbReference>
<comment type="caution">
    <text evidence="3">The sequence shown here is derived from an EMBL/GenBank/DDBJ whole genome shotgun (WGS) entry which is preliminary data.</text>
</comment>
<sequence>MSSLHIHFVGSCFRHLVELAVLVVSDFLYRTDFPSALQKQALFLDIALNFRQIAENILQKQVHLVSVSLREAIDGADGFQNTHQPQHYESAKFSIEQVIELHNLYNVTCSSIFLNYRVSCIYINVKCIFLSELHNNMLAVIEMGVLYALFLKKPLKHLGTKSLPDNLTTQFTGIYTLLESLSPSGSAEVVLPSLIVFIVEKARIMWERLLPASTYKRTMCTILDSVFSEIARDLLLLDDLAAEETLQLQRLIQITIENLSSLLESLIIDSVEKQNFLNEATWTHLDEKIPSLPKFRKLADLYDMPLKSITLVWESGELLSCGFTSCEVFY</sequence>
<protein>
    <recommendedName>
        <fullName evidence="2">ZW10 C-terminal helical domain-containing protein</fullName>
    </recommendedName>
</protein>
<dbReference type="AlphaFoldDB" id="A0A8J5G3F6"/>
<dbReference type="Proteomes" id="UP000734854">
    <property type="component" value="Unassembled WGS sequence"/>
</dbReference>
<organism evidence="3 4">
    <name type="scientific">Zingiber officinale</name>
    <name type="common">Ginger</name>
    <name type="synonym">Amomum zingiber</name>
    <dbReference type="NCBI Taxonomy" id="94328"/>
    <lineage>
        <taxon>Eukaryota</taxon>
        <taxon>Viridiplantae</taxon>
        <taxon>Streptophyta</taxon>
        <taxon>Embryophyta</taxon>
        <taxon>Tracheophyta</taxon>
        <taxon>Spermatophyta</taxon>
        <taxon>Magnoliopsida</taxon>
        <taxon>Liliopsida</taxon>
        <taxon>Zingiberales</taxon>
        <taxon>Zingiberaceae</taxon>
        <taxon>Zingiber</taxon>
    </lineage>
</organism>
<dbReference type="PANTHER" id="PTHR12205:SF0">
    <property type="entry name" value="CENTROMERE_KINETOCHORE PROTEIN ZW10 HOMOLOG"/>
    <property type="match status" value="1"/>
</dbReference>
<keyword evidence="4" id="KW-1185">Reference proteome</keyword>
<feature type="chain" id="PRO_5035158158" description="ZW10 C-terminal helical domain-containing protein" evidence="1">
    <location>
        <begin position="20"/>
        <end position="330"/>
    </location>
</feature>
<dbReference type="InterPro" id="IPR055148">
    <property type="entry name" value="ZW10_C_2"/>
</dbReference>